<keyword evidence="6" id="KW-0812">Transmembrane</keyword>
<dbReference type="GO" id="GO:0008120">
    <property type="term" value="F:ceramide glucosyltransferase activity"/>
    <property type="evidence" value="ECO:0007669"/>
    <property type="project" value="TreeGrafter"/>
</dbReference>
<reference evidence="9 10" key="1">
    <citation type="submission" date="2019-09" db="EMBL/GenBank/DDBJ databases">
        <title>Phylogeny of genus Pseudoclavibacter and closely related genus.</title>
        <authorList>
            <person name="Li Y."/>
        </authorList>
    </citation>
    <scope>NUCLEOTIDE SEQUENCE [LARGE SCALE GENOMIC DNA]</scope>
    <source>
        <strain evidence="9 10">DSM 23821</strain>
    </source>
</reference>
<dbReference type="OrthoDB" id="3766716at2"/>
<evidence type="ECO:0000256" key="3">
    <source>
        <dbReference type="ARBA" id="ARBA00004991"/>
    </source>
</evidence>
<name>A0A7J5BU03_9MICO</name>
<evidence type="ECO:0000256" key="6">
    <source>
        <dbReference type="ARBA" id="ARBA00022692"/>
    </source>
</evidence>
<dbReference type="AlphaFoldDB" id="A0A7J5BU03"/>
<evidence type="ECO:0000256" key="2">
    <source>
        <dbReference type="ARBA" id="ARBA00004760"/>
    </source>
</evidence>
<evidence type="ECO:0000256" key="8">
    <source>
        <dbReference type="ARBA" id="ARBA00023136"/>
    </source>
</evidence>
<gene>
    <name evidence="9" type="ORF">F8O01_07715</name>
</gene>
<comment type="caution">
    <text evidence="9">The sequence shown here is derived from an EMBL/GenBank/DDBJ whole genome shotgun (WGS) entry which is preliminary data.</text>
</comment>
<evidence type="ECO:0000256" key="4">
    <source>
        <dbReference type="ARBA" id="ARBA00022676"/>
    </source>
</evidence>
<keyword evidence="5 9" id="KW-0808">Transferase</keyword>
<dbReference type="GO" id="GO:0006679">
    <property type="term" value="P:glucosylceramide biosynthetic process"/>
    <property type="evidence" value="ECO:0007669"/>
    <property type="project" value="TreeGrafter"/>
</dbReference>
<evidence type="ECO:0000313" key="9">
    <source>
        <dbReference type="EMBL" id="KAB1657825.1"/>
    </source>
</evidence>
<accession>A0A7J5BU03</accession>
<evidence type="ECO:0000256" key="1">
    <source>
        <dbReference type="ARBA" id="ARBA00004141"/>
    </source>
</evidence>
<keyword evidence="8" id="KW-0472">Membrane</keyword>
<dbReference type="InterPro" id="IPR029044">
    <property type="entry name" value="Nucleotide-diphossugar_trans"/>
</dbReference>
<comment type="subcellular location">
    <subcellularLocation>
        <location evidence="1">Membrane</location>
        <topology evidence="1">Multi-pass membrane protein</topology>
    </subcellularLocation>
</comment>
<dbReference type="EMBL" id="WBJZ01000008">
    <property type="protein sequence ID" value="KAB1657825.1"/>
    <property type="molecule type" value="Genomic_DNA"/>
</dbReference>
<evidence type="ECO:0000256" key="7">
    <source>
        <dbReference type="ARBA" id="ARBA00022989"/>
    </source>
</evidence>
<dbReference type="GO" id="GO:0016020">
    <property type="term" value="C:membrane"/>
    <property type="evidence" value="ECO:0007669"/>
    <property type="project" value="UniProtKB-SubCell"/>
</dbReference>
<proteinExistence type="predicted"/>
<keyword evidence="4" id="KW-0328">Glycosyltransferase</keyword>
<dbReference type="InterPro" id="IPR025993">
    <property type="entry name" value="Ceramide_glucosylTrfase"/>
</dbReference>
<comment type="pathway">
    <text evidence="2">Lipid metabolism; sphingolipid metabolism.</text>
</comment>
<sequence length="421" mass="44544">MPADPRPPSQSRGAPRRRHAASVLAAVTGGAYLVLRATQLVRARARRTPDGPPPMRSRVRIVQPIRSGDPSLAATLATSVRLAADAHHEIVLEWLVDDDDRVAEETCTRIRADAPADVTVRVVTCPPAPADVNPKTWKLARATDQGAAPHPDENGSDVLVVLDDDTELTVDGLDALVAGLAGGAAIATGLPAYRRAGTPWSRLTADWVNTSAVPTYLGMPGAPLSVNGMCYAVRPAELRARGGFDAIAAELTDDFAIARLVGRDGTAIVQTSRPQWISTHVPDLGAYLRLMHRWMTFALVLLRRIDAPSRRRVVTQLGLPPVLLAVTLACAAQAAPVGALVAIGVLAGRAVVLREGRRLVGGRARTADVEAFAGGFVTELAQPLHALHAALDPVVTWRGHRFGVARDGTFQDVGRTGGRGA</sequence>
<dbReference type="RefSeq" id="WP_158040307.1">
    <property type="nucleotide sequence ID" value="NZ_JACCFV010000001.1"/>
</dbReference>
<dbReference type="SUPFAM" id="SSF53448">
    <property type="entry name" value="Nucleotide-diphospho-sugar transferases"/>
    <property type="match status" value="1"/>
</dbReference>
<dbReference type="Pfam" id="PF13506">
    <property type="entry name" value="Glyco_transf_21"/>
    <property type="match status" value="1"/>
</dbReference>
<dbReference type="PANTHER" id="PTHR12726:SF0">
    <property type="entry name" value="CERAMIDE GLUCOSYLTRANSFERASE"/>
    <property type="match status" value="1"/>
</dbReference>
<evidence type="ECO:0000313" key="10">
    <source>
        <dbReference type="Proteomes" id="UP000467240"/>
    </source>
</evidence>
<organism evidence="9 10">
    <name type="scientific">Pseudoclavibacter chungangensis</name>
    <dbReference type="NCBI Taxonomy" id="587635"/>
    <lineage>
        <taxon>Bacteria</taxon>
        <taxon>Bacillati</taxon>
        <taxon>Actinomycetota</taxon>
        <taxon>Actinomycetes</taxon>
        <taxon>Micrococcales</taxon>
        <taxon>Microbacteriaceae</taxon>
        <taxon>Pseudoclavibacter</taxon>
    </lineage>
</organism>
<keyword evidence="7" id="KW-1133">Transmembrane helix</keyword>
<dbReference type="Proteomes" id="UP000467240">
    <property type="component" value="Unassembled WGS sequence"/>
</dbReference>
<comment type="pathway">
    <text evidence="3">Sphingolipid metabolism.</text>
</comment>
<protein>
    <submittedName>
        <fullName evidence="9">Glycosyltransferase</fullName>
    </submittedName>
</protein>
<evidence type="ECO:0000256" key="5">
    <source>
        <dbReference type="ARBA" id="ARBA00022679"/>
    </source>
</evidence>
<dbReference type="PANTHER" id="PTHR12726">
    <property type="entry name" value="CERAMIDE GLUCOSYLTRANSFERASE"/>
    <property type="match status" value="1"/>
</dbReference>
<keyword evidence="10" id="KW-1185">Reference proteome</keyword>